<feature type="non-terminal residue" evidence="1">
    <location>
        <position position="1"/>
    </location>
</feature>
<dbReference type="EMBL" id="CAJVPU010007324">
    <property type="protein sequence ID" value="CAG8571254.1"/>
    <property type="molecule type" value="Genomic_DNA"/>
</dbReference>
<name>A0ACA9M706_9GLOM</name>
<protein>
    <submittedName>
        <fullName evidence="1">15798_t:CDS:1</fullName>
    </submittedName>
</protein>
<reference evidence="1" key="1">
    <citation type="submission" date="2021-06" db="EMBL/GenBank/DDBJ databases">
        <authorList>
            <person name="Kallberg Y."/>
            <person name="Tangrot J."/>
            <person name="Rosling A."/>
        </authorList>
    </citation>
    <scope>NUCLEOTIDE SEQUENCE</scope>
    <source>
        <strain evidence="1">IL203A</strain>
    </source>
</reference>
<dbReference type="Proteomes" id="UP000789702">
    <property type="component" value="Unassembled WGS sequence"/>
</dbReference>
<evidence type="ECO:0000313" key="2">
    <source>
        <dbReference type="Proteomes" id="UP000789702"/>
    </source>
</evidence>
<proteinExistence type="predicted"/>
<gene>
    <name evidence="1" type="ORF">DHETER_LOCUS6070</name>
</gene>
<organism evidence="1 2">
    <name type="scientific">Dentiscutata heterogama</name>
    <dbReference type="NCBI Taxonomy" id="1316150"/>
    <lineage>
        <taxon>Eukaryota</taxon>
        <taxon>Fungi</taxon>
        <taxon>Fungi incertae sedis</taxon>
        <taxon>Mucoromycota</taxon>
        <taxon>Glomeromycotina</taxon>
        <taxon>Glomeromycetes</taxon>
        <taxon>Diversisporales</taxon>
        <taxon>Gigasporaceae</taxon>
        <taxon>Dentiscutata</taxon>
    </lineage>
</organism>
<comment type="caution">
    <text evidence="1">The sequence shown here is derived from an EMBL/GenBank/DDBJ whole genome shotgun (WGS) entry which is preliminary data.</text>
</comment>
<accession>A0ACA9M706</accession>
<evidence type="ECO:0000313" key="1">
    <source>
        <dbReference type="EMBL" id="CAG8571254.1"/>
    </source>
</evidence>
<keyword evidence="2" id="KW-1185">Reference proteome</keyword>
<sequence>NKVCWRLVFLPRLLHVEAEHLDNYQFIAFLNLEDLLERLEGHLSWIDSYFPHTLLLSRVISLDHLP</sequence>